<dbReference type="Pfam" id="PF04166">
    <property type="entry name" value="PdxA"/>
    <property type="match status" value="1"/>
</dbReference>
<comment type="caution">
    <text evidence="4">The sequence shown here is derived from an EMBL/GenBank/DDBJ whole genome shotgun (WGS) entry which is preliminary data.</text>
</comment>
<dbReference type="InterPro" id="IPR005255">
    <property type="entry name" value="PdxA_fam"/>
</dbReference>
<dbReference type="GO" id="GO:0046872">
    <property type="term" value="F:metal ion binding"/>
    <property type="evidence" value="ECO:0007669"/>
    <property type="project" value="UniProtKB-KW"/>
</dbReference>
<reference evidence="4 5" key="1">
    <citation type="submission" date="2019-07" db="EMBL/GenBank/DDBJ databases">
        <title>Whole genome shotgun sequence of Microvirga aerophila NBRC 106136.</title>
        <authorList>
            <person name="Hosoyama A."/>
            <person name="Uohara A."/>
            <person name="Ohji S."/>
            <person name="Ichikawa N."/>
        </authorList>
    </citation>
    <scope>NUCLEOTIDE SEQUENCE [LARGE SCALE GENOMIC DNA]</scope>
    <source>
        <strain evidence="4 5">NBRC 106136</strain>
    </source>
</reference>
<dbReference type="AlphaFoldDB" id="A0A512BKG9"/>
<name>A0A512BKG9_9HYPH</name>
<proteinExistence type="predicted"/>
<evidence type="ECO:0000313" key="5">
    <source>
        <dbReference type="Proteomes" id="UP000321085"/>
    </source>
</evidence>
<dbReference type="GO" id="GO:0051287">
    <property type="term" value="F:NAD binding"/>
    <property type="evidence" value="ECO:0007669"/>
    <property type="project" value="InterPro"/>
</dbReference>
<accession>A0A512BKG9</accession>
<evidence type="ECO:0000256" key="1">
    <source>
        <dbReference type="ARBA" id="ARBA00022723"/>
    </source>
</evidence>
<evidence type="ECO:0000313" key="4">
    <source>
        <dbReference type="EMBL" id="GEO12405.1"/>
    </source>
</evidence>
<keyword evidence="3" id="KW-0520">NAD</keyword>
<evidence type="ECO:0000256" key="3">
    <source>
        <dbReference type="ARBA" id="ARBA00023027"/>
    </source>
</evidence>
<keyword evidence="2" id="KW-0560">Oxidoreductase</keyword>
<protein>
    <submittedName>
        <fullName evidence="4">4-hydroxythreonine-4-phosphate dehydrogenase</fullName>
    </submittedName>
</protein>
<keyword evidence="5" id="KW-1185">Reference proteome</keyword>
<dbReference type="GO" id="GO:0016491">
    <property type="term" value="F:oxidoreductase activity"/>
    <property type="evidence" value="ECO:0007669"/>
    <property type="project" value="UniProtKB-KW"/>
</dbReference>
<dbReference type="Gene3D" id="3.40.718.10">
    <property type="entry name" value="Isopropylmalate Dehydrogenase"/>
    <property type="match status" value="1"/>
</dbReference>
<dbReference type="SUPFAM" id="SSF53659">
    <property type="entry name" value="Isocitrate/Isopropylmalate dehydrogenase-like"/>
    <property type="match status" value="1"/>
</dbReference>
<evidence type="ECO:0000256" key="2">
    <source>
        <dbReference type="ARBA" id="ARBA00023002"/>
    </source>
</evidence>
<dbReference type="Proteomes" id="UP000321085">
    <property type="component" value="Unassembled WGS sequence"/>
</dbReference>
<dbReference type="EMBL" id="BJYU01000001">
    <property type="protein sequence ID" value="GEO12405.1"/>
    <property type="molecule type" value="Genomic_DNA"/>
</dbReference>
<dbReference type="PANTHER" id="PTHR30004:SF3">
    <property type="entry name" value="4-HYDROXYTHREONINE-4-PHOSPHATE DEHYDROGENASE 2-RELATED"/>
    <property type="match status" value="1"/>
</dbReference>
<gene>
    <name evidence="4" type="primary">pdxA2</name>
    <name evidence="4" type="ORF">MAE02_01010</name>
</gene>
<dbReference type="PANTHER" id="PTHR30004">
    <property type="entry name" value="4-HYDROXYTHREONINE-4-PHOSPHATE DEHYDROGENASE"/>
    <property type="match status" value="1"/>
</dbReference>
<organism evidence="4 5">
    <name type="scientific">Microvirga aerophila</name>
    <dbReference type="NCBI Taxonomy" id="670291"/>
    <lineage>
        <taxon>Bacteria</taxon>
        <taxon>Pseudomonadati</taxon>
        <taxon>Pseudomonadota</taxon>
        <taxon>Alphaproteobacteria</taxon>
        <taxon>Hyphomicrobiales</taxon>
        <taxon>Methylobacteriaceae</taxon>
        <taxon>Microvirga</taxon>
    </lineage>
</organism>
<sequence length="357" mass="37761">MSARSSSTKPTVAFAMGDPAGISPELAAKLIASDEIRSQAHLVIYGDRRILDQGAKVAGLGVDVDAISPDDAIPVDSTRPVFVDLQNLSLDQVTPATATLEGGLFATENFRRALLLAQSGRADAVFFTPFNKKAMRLAYDGYDDEIRFVRDVLKTSAPASEFNVLGNLWNARVTSHIPLSRVASAISEQAILRSLTLADRCMRAAGFNPPRIAVAGLNPHAGDGGNFGREEIDVIEPAVQQAIAQGLTVEGPFPSDTVFLRANNGDFDAVLTMYHDQGQIAMKLMGFDRGITLIGGFPFPICTPAHGTAYEIAGRGIANLGASREALLLAIRMGSEVLARRQAEGGTAPELAVAGAS</sequence>
<keyword evidence="1" id="KW-0479">Metal-binding</keyword>